<evidence type="ECO:0000256" key="1">
    <source>
        <dbReference type="ARBA" id="ARBA00023125"/>
    </source>
</evidence>
<dbReference type="EMBL" id="KV918979">
    <property type="protein sequence ID" value="OSX73801.1"/>
    <property type="molecule type" value="Genomic_DNA"/>
</dbReference>
<evidence type="ECO:0008006" key="5">
    <source>
        <dbReference type="Google" id="ProtNLM"/>
    </source>
</evidence>
<reference evidence="3 4" key="1">
    <citation type="submission" date="2017-03" db="EMBL/GenBank/DDBJ databases">
        <title>WGS assembly of Porphyra umbilicalis.</title>
        <authorList>
            <person name="Brawley S.H."/>
            <person name="Blouin N.A."/>
            <person name="Ficko-Blean E."/>
            <person name="Wheeler G.L."/>
            <person name="Lohr M."/>
            <person name="Goodson H.V."/>
            <person name="Jenkins J.W."/>
            <person name="Blaby-Haas C.E."/>
            <person name="Helliwell K.E."/>
            <person name="Chan C."/>
            <person name="Marriage T."/>
            <person name="Bhattacharya D."/>
            <person name="Klein A.S."/>
            <person name="Badis Y."/>
            <person name="Brodie J."/>
            <person name="Cao Y."/>
            <person name="Collen J."/>
            <person name="Dittami S.M."/>
            <person name="Gachon C.M."/>
            <person name="Green B.R."/>
            <person name="Karpowicz S."/>
            <person name="Kim J.W."/>
            <person name="Kudahl U."/>
            <person name="Lin S."/>
            <person name="Michel G."/>
            <person name="Mittag M."/>
            <person name="Olson B.J."/>
            <person name="Pangilinan J."/>
            <person name="Peng Y."/>
            <person name="Qiu H."/>
            <person name="Shu S."/>
            <person name="Singer J.T."/>
            <person name="Smith A.G."/>
            <person name="Sprecher B.N."/>
            <person name="Wagner V."/>
            <person name="Wang W."/>
            <person name="Wang Z.-Y."/>
            <person name="Yan J."/>
            <person name="Yarish C."/>
            <person name="Zoeuner-Riek S."/>
            <person name="Zhuang Y."/>
            <person name="Zou Y."/>
            <person name="Lindquist E.A."/>
            <person name="Grimwood J."/>
            <person name="Barry K."/>
            <person name="Rokhsar D.S."/>
            <person name="Schmutz J."/>
            <person name="Stiller J.W."/>
            <person name="Grossman A.R."/>
            <person name="Prochnik S.E."/>
        </authorList>
    </citation>
    <scope>NUCLEOTIDE SEQUENCE [LARGE SCALE GENOMIC DNA]</scope>
    <source>
        <strain evidence="3">4086291</strain>
    </source>
</reference>
<dbReference type="SUPFAM" id="SSF56349">
    <property type="entry name" value="DNA breaking-rejoining enzymes"/>
    <property type="match status" value="1"/>
</dbReference>
<dbReference type="AlphaFoldDB" id="A0A1X6NYV0"/>
<dbReference type="InterPro" id="IPR010998">
    <property type="entry name" value="Integrase_recombinase_N"/>
</dbReference>
<proteinExistence type="predicted"/>
<protein>
    <recommendedName>
        <fullName evidence="5">Tyr recombinase domain-containing protein</fullName>
    </recommendedName>
</protein>
<name>A0A1X6NYV0_PORUM</name>
<keyword evidence="4" id="KW-1185">Reference proteome</keyword>
<dbReference type="Proteomes" id="UP000218209">
    <property type="component" value="Unassembled WGS sequence"/>
</dbReference>
<dbReference type="GO" id="GO:0006310">
    <property type="term" value="P:DNA recombination"/>
    <property type="evidence" value="ECO:0007669"/>
    <property type="project" value="UniProtKB-KW"/>
</dbReference>
<dbReference type="InterPro" id="IPR013762">
    <property type="entry name" value="Integrase-like_cat_sf"/>
</dbReference>
<gene>
    <name evidence="3" type="ORF">BU14_0327s0012</name>
</gene>
<dbReference type="GO" id="GO:0003677">
    <property type="term" value="F:DNA binding"/>
    <property type="evidence" value="ECO:0007669"/>
    <property type="project" value="UniProtKB-KW"/>
</dbReference>
<evidence type="ECO:0000256" key="2">
    <source>
        <dbReference type="ARBA" id="ARBA00023172"/>
    </source>
</evidence>
<evidence type="ECO:0000313" key="3">
    <source>
        <dbReference type="EMBL" id="OSX73801.1"/>
    </source>
</evidence>
<organism evidence="3 4">
    <name type="scientific">Porphyra umbilicalis</name>
    <name type="common">Purple laver</name>
    <name type="synonym">Red alga</name>
    <dbReference type="NCBI Taxonomy" id="2786"/>
    <lineage>
        <taxon>Eukaryota</taxon>
        <taxon>Rhodophyta</taxon>
        <taxon>Bangiophyceae</taxon>
        <taxon>Bangiales</taxon>
        <taxon>Bangiaceae</taxon>
        <taxon>Porphyra</taxon>
    </lineage>
</organism>
<dbReference type="Gene3D" id="1.10.443.10">
    <property type="entry name" value="Intergrase catalytic core"/>
    <property type="match status" value="1"/>
</dbReference>
<dbReference type="SUPFAM" id="SSF47823">
    <property type="entry name" value="lambda integrase-like, N-terminal domain"/>
    <property type="match status" value="1"/>
</dbReference>
<keyword evidence="2" id="KW-0233">DNA recombination</keyword>
<accession>A0A1X6NYV0</accession>
<keyword evidence="1" id="KW-0238">DNA-binding</keyword>
<sequence length="305" mass="33456">MAAAAWRCHAYSASVNTFGGLDGAAEAASMLTHALADTTADGYERQWRRFARYCEDEGVSALPAAPTTVVCYLGTVLRRVTVSPGSLQNYLSQINTRHASVGFPRPALVHLPDFSWRVRWAALVATFLVTRRTGEVLDLELGEVTVRPDGGVHVQVRFHKGAERRSRLQRLNFDVLPARVGHYDPPVVCRRRRLADLHAARVPPSWLLFASPGMRREPTSDDMTSWLQAALQRLGISASPGVKWCGYSARGGGATALYLCGLSPPGVAQLLGHKGNDTRTTLAHYIDLLAPRSAEAWWLCGRYIP</sequence>
<dbReference type="InterPro" id="IPR011010">
    <property type="entry name" value="DNA_brk_join_enz"/>
</dbReference>
<evidence type="ECO:0000313" key="4">
    <source>
        <dbReference type="Proteomes" id="UP000218209"/>
    </source>
</evidence>
<dbReference type="GO" id="GO:0015074">
    <property type="term" value="P:DNA integration"/>
    <property type="evidence" value="ECO:0007669"/>
    <property type="project" value="InterPro"/>
</dbReference>
<dbReference type="Gene3D" id="1.10.150.130">
    <property type="match status" value="1"/>
</dbReference>
<dbReference type="OrthoDB" id="10660519at2759"/>